<keyword evidence="3" id="KW-1185">Reference proteome</keyword>
<keyword evidence="2" id="KW-0808">Transferase</keyword>
<dbReference type="EMBL" id="JAGGKT010000001">
    <property type="protein sequence ID" value="MBP1930350.1"/>
    <property type="molecule type" value="Genomic_DNA"/>
</dbReference>
<organism evidence="2 3">
    <name type="scientific">Ammoniphilus resinae</name>
    <dbReference type="NCBI Taxonomy" id="861532"/>
    <lineage>
        <taxon>Bacteria</taxon>
        <taxon>Bacillati</taxon>
        <taxon>Bacillota</taxon>
        <taxon>Bacilli</taxon>
        <taxon>Bacillales</taxon>
        <taxon>Paenibacillaceae</taxon>
        <taxon>Aneurinibacillus group</taxon>
        <taxon>Ammoniphilus</taxon>
    </lineage>
</organism>
<feature type="domain" description="Polysaccharide pyruvyl transferase" evidence="1">
    <location>
        <begin position="16"/>
        <end position="297"/>
    </location>
</feature>
<protein>
    <submittedName>
        <fullName evidence="2">Polysaccharide pyruvyl transferase CsaB</fullName>
    </submittedName>
</protein>
<dbReference type="Pfam" id="PF04230">
    <property type="entry name" value="PS_pyruv_trans"/>
    <property type="match status" value="1"/>
</dbReference>
<dbReference type="PANTHER" id="PTHR36836:SF1">
    <property type="entry name" value="COLANIC ACID BIOSYNTHESIS PROTEIN WCAK"/>
    <property type="match status" value="1"/>
</dbReference>
<dbReference type="SUPFAM" id="SSF53756">
    <property type="entry name" value="UDP-Glycosyltransferase/glycogen phosphorylase"/>
    <property type="match status" value="1"/>
</dbReference>
<gene>
    <name evidence="2" type="ORF">J2Z37_000337</name>
</gene>
<dbReference type="Gene3D" id="3.40.50.2000">
    <property type="entry name" value="Glycogen Phosphorylase B"/>
    <property type="match status" value="1"/>
</dbReference>
<evidence type="ECO:0000313" key="2">
    <source>
        <dbReference type="EMBL" id="MBP1930350.1"/>
    </source>
</evidence>
<accession>A0ABS4GJB3</accession>
<dbReference type="NCBIfam" id="TIGR03609">
    <property type="entry name" value="S_layer_CsaB"/>
    <property type="match status" value="1"/>
</dbReference>
<sequence length="363" mass="40420">MSIKRIMLSGYFGFDNAGDEAICEAMIQSLKALEPNLEIIVLSGNPEKTRDRYGVEAVNRTDLAAIWKALRKTDLFISGGGSLLQDKTGSLTIPYYLGVIHLAKLAKVPVAVFAQGIGPVEKPMFQKWIARLFRSLAYVSVRDSDSRKLLLDWGVAEEKIDQVVDPVFLLHSSGEERGRQLLLAEGIDLKKPPLLLSIRKWKEGEGDFDVFAQLCDRLVEENEEIVFLPFHYPDDLNASIDIVARMKKKAHVVQGSYSPSELMDMVSVGKMMVAMRLHALIFAAARQVPCVGISYDPKIDAFLHLINEKAAGYSGSLDPDQLYVSVKSVLGQEEKAKQDLQTKAEQLKDLAMRPANKVMELIK</sequence>
<dbReference type="RefSeq" id="WP_209808275.1">
    <property type="nucleotide sequence ID" value="NZ_JAGGKT010000001.1"/>
</dbReference>
<dbReference type="PANTHER" id="PTHR36836">
    <property type="entry name" value="COLANIC ACID BIOSYNTHESIS PROTEIN WCAK"/>
    <property type="match status" value="1"/>
</dbReference>
<proteinExistence type="predicted"/>
<evidence type="ECO:0000259" key="1">
    <source>
        <dbReference type="Pfam" id="PF04230"/>
    </source>
</evidence>
<comment type="caution">
    <text evidence="2">The sequence shown here is derived from an EMBL/GenBank/DDBJ whole genome shotgun (WGS) entry which is preliminary data.</text>
</comment>
<reference evidence="2 3" key="1">
    <citation type="submission" date="2021-03" db="EMBL/GenBank/DDBJ databases">
        <title>Genomic Encyclopedia of Type Strains, Phase IV (KMG-IV): sequencing the most valuable type-strain genomes for metagenomic binning, comparative biology and taxonomic classification.</title>
        <authorList>
            <person name="Goeker M."/>
        </authorList>
    </citation>
    <scope>NUCLEOTIDE SEQUENCE [LARGE SCALE GENOMIC DNA]</scope>
    <source>
        <strain evidence="2 3">DSM 24738</strain>
    </source>
</reference>
<dbReference type="InterPro" id="IPR019896">
    <property type="entry name" value="Polysacch_pyruvyl_Trfase_CsaB"/>
</dbReference>
<evidence type="ECO:0000313" key="3">
    <source>
        <dbReference type="Proteomes" id="UP001519343"/>
    </source>
</evidence>
<dbReference type="GO" id="GO:0016740">
    <property type="term" value="F:transferase activity"/>
    <property type="evidence" value="ECO:0007669"/>
    <property type="project" value="UniProtKB-KW"/>
</dbReference>
<dbReference type="InterPro" id="IPR007345">
    <property type="entry name" value="Polysacch_pyruvyl_Trfase"/>
</dbReference>
<dbReference type="Proteomes" id="UP001519343">
    <property type="component" value="Unassembled WGS sequence"/>
</dbReference>
<name>A0ABS4GJB3_9BACL</name>